<evidence type="ECO:0000313" key="2">
    <source>
        <dbReference type="EMBL" id="CAA6825650.1"/>
    </source>
</evidence>
<reference evidence="2" key="1">
    <citation type="submission" date="2020-01" db="EMBL/GenBank/DDBJ databases">
        <authorList>
            <person name="Meier V. D."/>
            <person name="Meier V D."/>
        </authorList>
    </citation>
    <scope>NUCLEOTIDE SEQUENCE</scope>
    <source>
        <strain evidence="2">HLG_WM_MAG_03</strain>
    </source>
</reference>
<dbReference type="AlphaFoldDB" id="A0A6S6U8N8"/>
<organism evidence="2">
    <name type="scientific">uncultured Sulfurovum sp</name>
    <dbReference type="NCBI Taxonomy" id="269237"/>
    <lineage>
        <taxon>Bacteria</taxon>
        <taxon>Pseudomonadati</taxon>
        <taxon>Campylobacterota</taxon>
        <taxon>Epsilonproteobacteria</taxon>
        <taxon>Campylobacterales</taxon>
        <taxon>Sulfurovaceae</taxon>
        <taxon>Sulfurovum</taxon>
        <taxon>environmental samples</taxon>
    </lineage>
</organism>
<keyword evidence="1" id="KW-0472">Membrane</keyword>
<feature type="transmembrane region" description="Helical" evidence="1">
    <location>
        <begin position="140"/>
        <end position="159"/>
    </location>
</feature>
<dbReference type="EMBL" id="CACVAR010000392">
    <property type="protein sequence ID" value="CAA6825650.1"/>
    <property type="molecule type" value="Genomic_DNA"/>
</dbReference>
<proteinExistence type="predicted"/>
<keyword evidence="1" id="KW-1133">Transmembrane helix</keyword>
<name>A0A6S6U8N8_9BACT</name>
<gene>
    <name evidence="2" type="ORF">HELGO_WM25785</name>
</gene>
<accession>A0A6S6U8N8</accession>
<protein>
    <submittedName>
        <fullName evidence="2">Uncharacterized protein</fullName>
    </submittedName>
</protein>
<evidence type="ECO:0000256" key="1">
    <source>
        <dbReference type="SAM" id="Phobius"/>
    </source>
</evidence>
<keyword evidence="1" id="KW-0812">Transmembrane</keyword>
<sequence length="165" mass="19054">MKFIYILLLSTVLNASCSQEETEASNAFFFQASEAKTLETQVELLQKSLEACFSYEVEVSLLLLKVDKSTNSKEKETLYDELLESLSNIKNNDAMVKAMQNKINRELAKIYADKNPELSVIYKQKADAKKEIEEKKEKNYLPWIVSLLALLLWASWDLLKKWGKF</sequence>